<feature type="domain" description="RNA polymerase sigma factor 70 region 4 type 2" evidence="7">
    <location>
        <begin position="116"/>
        <end position="149"/>
    </location>
</feature>
<dbReference type="InterPro" id="IPR039425">
    <property type="entry name" value="RNA_pol_sigma-70-like"/>
</dbReference>
<dbReference type="Gene3D" id="1.10.10.10">
    <property type="entry name" value="Winged helix-like DNA-binding domain superfamily/Winged helix DNA-binding domain"/>
    <property type="match status" value="1"/>
</dbReference>
<dbReference type="SUPFAM" id="SSF88946">
    <property type="entry name" value="Sigma2 domain of RNA polymerase sigma factors"/>
    <property type="match status" value="1"/>
</dbReference>
<dbReference type="InterPro" id="IPR007627">
    <property type="entry name" value="RNA_pol_sigma70_r2"/>
</dbReference>
<dbReference type="Gene3D" id="1.10.1740.10">
    <property type="match status" value="1"/>
</dbReference>
<dbReference type="Proteomes" id="UP001172082">
    <property type="component" value="Unassembled WGS sequence"/>
</dbReference>
<dbReference type="SUPFAM" id="SSF88659">
    <property type="entry name" value="Sigma3 and sigma4 domains of RNA polymerase sigma factors"/>
    <property type="match status" value="1"/>
</dbReference>
<organism evidence="8 9">
    <name type="scientific">Splendidivirga corallicola</name>
    <dbReference type="NCBI Taxonomy" id="3051826"/>
    <lineage>
        <taxon>Bacteria</taxon>
        <taxon>Pseudomonadati</taxon>
        <taxon>Bacteroidota</taxon>
        <taxon>Cytophagia</taxon>
        <taxon>Cytophagales</taxon>
        <taxon>Splendidivirgaceae</taxon>
        <taxon>Splendidivirga</taxon>
    </lineage>
</organism>
<dbReference type="NCBIfam" id="TIGR02937">
    <property type="entry name" value="sigma70-ECF"/>
    <property type="match status" value="1"/>
</dbReference>
<reference evidence="8" key="1">
    <citation type="submission" date="2023-06" db="EMBL/GenBank/DDBJ databases">
        <title>Genomic of Parafulvivirga corallium.</title>
        <authorList>
            <person name="Wang G."/>
        </authorList>
    </citation>
    <scope>NUCLEOTIDE SEQUENCE</scope>
    <source>
        <strain evidence="8">BMA10</strain>
    </source>
</reference>
<protein>
    <submittedName>
        <fullName evidence="8">RNA polymerase sigma factor</fullName>
    </submittedName>
</protein>
<comment type="similarity">
    <text evidence="1">Belongs to the sigma-70 factor family. ECF subfamily.</text>
</comment>
<dbReference type="InterPro" id="IPR013249">
    <property type="entry name" value="RNA_pol_sigma70_r4_t2"/>
</dbReference>
<dbReference type="Pfam" id="PF08281">
    <property type="entry name" value="Sigma70_r4_2"/>
    <property type="match status" value="1"/>
</dbReference>
<keyword evidence="4" id="KW-0238">DNA-binding</keyword>
<name>A0ABT8KUN8_9BACT</name>
<gene>
    <name evidence="8" type="ORF">QQ008_19945</name>
</gene>
<evidence type="ECO:0000259" key="6">
    <source>
        <dbReference type="Pfam" id="PF04542"/>
    </source>
</evidence>
<dbReference type="InterPro" id="IPR013324">
    <property type="entry name" value="RNA_pol_sigma_r3/r4-like"/>
</dbReference>
<evidence type="ECO:0000259" key="7">
    <source>
        <dbReference type="Pfam" id="PF08281"/>
    </source>
</evidence>
<keyword evidence="2" id="KW-0805">Transcription regulation</keyword>
<feature type="domain" description="RNA polymerase sigma-70 region 2" evidence="6">
    <location>
        <begin position="12"/>
        <end position="76"/>
    </location>
</feature>
<keyword evidence="5" id="KW-0804">Transcription</keyword>
<evidence type="ECO:0000256" key="5">
    <source>
        <dbReference type="ARBA" id="ARBA00023163"/>
    </source>
</evidence>
<proteinExistence type="inferred from homology"/>
<dbReference type="InterPro" id="IPR036388">
    <property type="entry name" value="WH-like_DNA-bd_sf"/>
</dbReference>
<dbReference type="Pfam" id="PF04542">
    <property type="entry name" value="Sigma70_r2"/>
    <property type="match status" value="1"/>
</dbReference>
<dbReference type="EMBL" id="JAUJEA010000008">
    <property type="protein sequence ID" value="MDN5203672.1"/>
    <property type="molecule type" value="Genomic_DNA"/>
</dbReference>
<evidence type="ECO:0000256" key="4">
    <source>
        <dbReference type="ARBA" id="ARBA00023125"/>
    </source>
</evidence>
<keyword evidence="9" id="KW-1185">Reference proteome</keyword>
<evidence type="ECO:0000256" key="3">
    <source>
        <dbReference type="ARBA" id="ARBA00023082"/>
    </source>
</evidence>
<dbReference type="InterPro" id="IPR014284">
    <property type="entry name" value="RNA_pol_sigma-70_dom"/>
</dbReference>
<evidence type="ECO:0000256" key="2">
    <source>
        <dbReference type="ARBA" id="ARBA00023015"/>
    </source>
</evidence>
<dbReference type="PANTHER" id="PTHR43133:SF8">
    <property type="entry name" value="RNA POLYMERASE SIGMA FACTOR HI_1459-RELATED"/>
    <property type="match status" value="1"/>
</dbReference>
<dbReference type="InterPro" id="IPR013325">
    <property type="entry name" value="RNA_pol_sigma_r2"/>
</dbReference>
<sequence length="180" mass="21427">MEDKELISSTIKSEEKRLFHFIRKLVPQKEDAEDILQDVFYQLILGISEIRQVERVSAWLHSIAKNKVIDWYRKKRPLNFSKLGNGNSQDSFADVLRDYAPLQHDELWKEAVWDTIELALEELPTEQREVFIWHELEDKSFKEISTITGEGTNTLLSRKRYAVLHLRKRLEQLYNELKEI</sequence>
<dbReference type="RefSeq" id="WP_346753695.1">
    <property type="nucleotide sequence ID" value="NZ_JAUJEA010000008.1"/>
</dbReference>
<accession>A0ABT8KUN8</accession>
<evidence type="ECO:0000256" key="1">
    <source>
        <dbReference type="ARBA" id="ARBA00010641"/>
    </source>
</evidence>
<dbReference type="PANTHER" id="PTHR43133">
    <property type="entry name" value="RNA POLYMERASE ECF-TYPE SIGMA FACTO"/>
    <property type="match status" value="1"/>
</dbReference>
<evidence type="ECO:0000313" key="9">
    <source>
        <dbReference type="Proteomes" id="UP001172082"/>
    </source>
</evidence>
<keyword evidence="3" id="KW-0731">Sigma factor</keyword>
<evidence type="ECO:0000313" key="8">
    <source>
        <dbReference type="EMBL" id="MDN5203672.1"/>
    </source>
</evidence>
<comment type="caution">
    <text evidence="8">The sequence shown here is derived from an EMBL/GenBank/DDBJ whole genome shotgun (WGS) entry which is preliminary data.</text>
</comment>